<keyword evidence="1" id="KW-0802">TPR repeat</keyword>
<dbReference type="EMBL" id="JAXQNO010000013">
    <property type="protein sequence ID" value="KAK4786477.1"/>
    <property type="molecule type" value="Genomic_DNA"/>
</dbReference>
<dbReference type="Gene3D" id="1.25.40.10">
    <property type="entry name" value="Tetratricopeptide repeat domain"/>
    <property type="match status" value="1"/>
</dbReference>
<dbReference type="SMART" id="SM00028">
    <property type="entry name" value="TPR"/>
    <property type="match status" value="3"/>
</dbReference>
<name>A0AAN7LGX8_TRANT</name>
<dbReference type="InterPro" id="IPR044517">
    <property type="entry name" value="PHOX1-4"/>
</dbReference>
<protein>
    <submittedName>
        <fullName evidence="3">Uncharacterized protein</fullName>
    </submittedName>
</protein>
<feature type="compositionally biased region" description="Polar residues" evidence="2">
    <location>
        <begin position="14"/>
        <end position="30"/>
    </location>
</feature>
<reference evidence="3 4" key="1">
    <citation type="journal article" date="2023" name="Hortic Res">
        <title>Pangenome of water caltrop reveals structural variations and asymmetric subgenome divergence after allopolyploidization.</title>
        <authorList>
            <person name="Zhang X."/>
            <person name="Chen Y."/>
            <person name="Wang L."/>
            <person name="Yuan Y."/>
            <person name="Fang M."/>
            <person name="Shi L."/>
            <person name="Lu R."/>
            <person name="Comes H.P."/>
            <person name="Ma Y."/>
            <person name="Chen Y."/>
            <person name="Huang G."/>
            <person name="Zhou Y."/>
            <person name="Zheng Z."/>
            <person name="Qiu Y."/>
        </authorList>
    </citation>
    <scope>NUCLEOTIDE SEQUENCE [LARGE SCALE GENOMIC DNA]</scope>
    <source>
        <strain evidence="3">F231</strain>
    </source>
</reference>
<keyword evidence="4" id="KW-1185">Reference proteome</keyword>
<organism evidence="3 4">
    <name type="scientific">Trapa natans</name>
    <name type="common">Water chestnut</name>
    <dbReference type="NCBI Taxonomy" id="22666"/>
    <lineage>
        <taxon>Eukaryota</taxon>
        <taxon>Viridiplantae</taxon>
        <taxon>Streptophyta</taxon>
        <taxon>Embryophyta</taxon>
        <taxon>Tracheophyta</taxon>
        <taxon>Spermatophyta</taxon>
        <taxon>Magnoliopsida</taxon>
        <taxon>eudicotyledons</taxon>
        <taxon>Gunneridae</taxon>
        <taxon>Pentapetalae</taxon>
        <taxon>rosids</taxon>
        <taxon>malvids</taxon>
        <taxon>Myrtales</taxon>
        <taxon>Lythraceae</taxon>
        <taxon>Trapa</taxon>
    </lineage>
</organism>
<dbReference type="PANTHER" id="PTHR46183:SF16">
    <property type="entry name" value="PROTEIN PHOX3"/>
    <property type="match status" value="1"/>
</dbReference>
<feature type="region of interest" description="Disordered" evidence="2">
    <location>
        <begin position="1"/>
        <end position="30"/>
    </location>
</feature>
<dbReference type="PROSITE" id="PS50005">
    <property type="entry name" value="TPR"/>
    <property type="match status" value="1"/>
</dbReference>
<feature type="repeat" description="TPR" evidence="1">
    <location>
        <begin position="43"/>
        <end position="76"/>
    </location>
</feature>
<evidence type="ECO:0000256" key="1">
    <source>
        <dbReference type="PROSITE-ProRule" id="PRU00339"/>
    </source>
</evidence>
<sequence length="360" mass="40425">MKKQASRKTKLVGRSSSDLSQIRTGENSTKAIDKDTTVSISMSQEMKDEGNRLFQKRDYSGAMLHYEKALQLLPSDHIDISYLRSNMAACYMQMGLREYPREITECNLVLEVTPNYTRALLKRERCYEGLNRLDLVLRDTDSVLKIEPNNIMTFEISERVKASLEERGLTVKDDASIKLPPDYLEQPHSAFKAAKKLKERTQRKRNKGKKASLYPGNSVNQILNGSADEKKADDNAVVEEKILTVNEEVSKRNVKPVLGEDISIELYLSVGNATSLLSKTNLREDIGMVSCHKCKNLSRVHAFIGGKEAFNHLVACQIFIASSFLPSFLPPSLTSSYLPNQNDPNHSISIDDAHITGIVE</sequence>
<feature type="compositionally biased region" description="Basic residues" evidence="2">
    <location>
        <begin position="1"/>
        <end position="11"/>
    </location>
</feature>
<dbReference type="PANTHER" id="PTHR46183">
    <property type="entry name" value="PROTEIN CLMP1"/>
    <property type="match status" value="1"/>
</dbReference>
<accession>A0AAN7LGX8</accession>
<dbReference type="AlphaFoldDB" id="A0AAN7LGX8"/>
<dbReference type="InterPro" id="IPR011990">
    <property type="entry name" value="TPR-like_helical_dom_sf"/>
</dbReference>
<evidence type="ECO:0000256" key="2">
    <source>
        <dbReference type="SAM" id="MobiDB-lite"/>
    </source>
</evidence>
<dbReference type="SUPFAM" id="SSF48452">
    <property type="entry name" value="TPR-like"/>
    <property type="match status" value="1"/>
</dbReference>
<gene>
    <name evidence="3" type="ORF">SAY86_003166</name>
</gene>
<comment type="caution">
    <text evidence="3">The sequence shown here is derived from an EMBL/GenBank/DDBJ whole genome shotgun (WGS) entry which is preliminary data.</text>
</comment>
<evidence type="ECO:0000313" key="4">
    <source>
        <dbReference type="Proteomes" id="UP001346149"/>
    </source>
</evidence>
<dbReference type="InterPro" id="IPR019734">
    <property type="entry name" value="TPR_rpt"/>
</dbReference>
<evidence type="ECO:0000313" key="3">
    <source>
        <dbReference type="EMBL" id="KAK4786477.1"/>
    </source>
</evidence>
<proteinExistence type="predicted"/>
<dbReference type="Proteomes" id="UP001346149">
    <property type="component" value="Unassembled WGS sequence"/>
</dbReference>